<dbReference type="InterPro" id="IPR026341">
    <property type="entry name" value="T9SS_type_B"/>
</dbReference>
<dbReference type="InterPro" id="IPR013783">
    <property type="entry name" value="Ig-like_fold"/>
</dbReference>
<dbReference type="InterPro" id="IPR026444">
    <property type="entry name" value="Secre_tail"/>
</dbReference>
<evidence type="ECO:0000313" key="2">
    <source>
        <dbReference type="EMBL" id="RWU11021.1"/>
    </source>
</evidence>
<evidence type="ECO:0000259" key="1">
    <source>
        <dbReference type="Pfam" id="PF18676"/>
    </source>
</evidence>
<name>A0A3S3Q1P7_9SPHI</name>
<dbReference type="InterPro" id="IPR035986">
    <property type="entry name" value="PKD_dom_sf"/>
</dbReference>
<dbReference type="NCBIfam" id="TIGR04131">
    <property type="entry name" value="Bac_Flav_CTERM"/>
    <property type="match status" value="1"/>
</dbReference>
<dbReference type="NCBIfam" id="TIGR04183">
    <property type="entry name" value="Por_Secre_tail"/>
    <property type="match status" value="1"/>
</dbReference>
<comment type="caution">
    <text evidence="2">The sequence shown here is derived from an EMBL/GenBank/DDBJ whole genome shotgun (WGS) entry which is preliminary data.</text>
</comment>
<dbReference type="AlphaFoldDB" id="A0A3S3Q1P7"/>
<dbReference type="EMBL" id="SAYW01000001">
    <property type="protein sequence ID" value="RWU11021.1"/>
    <property type="molecule type" value="Genomic_DNA"/>
</dbReference>
<dbReference type="RefSeq" id="WP_113646508.1">
    <property type="nucleotide sequence ID" value="NZ_QMHN01000001.1"/>
</dbReference>
<reference evidence="2 3" key="1">
    <citation type="submission" date="2018-06" db="EMBL/GenBank/DDBJ databases">
        <title>Pedobacter endophyticus sp. nov., an endophytic bacterium isolated from a leaf of Triticum aestivum.</title>
        <authorList>
            <person name="Zhang L."/>
        </authorList>
    </citation>
    <scope>NUCLEOTIDE SEQUENCE [LARGE SCALE GENOMIC DNA]</scope>
    <source>
        <strain evidence="2 3">CM134L-2</strain>
    </source>
</reference>
<gene>
    <name evidence="2" type="ORF">DPV69_06765</name>
</gene>
<evidence type="ECO:0000313" key="3">
    <source>
        <dbReference type="Proteomes" id="UP000284120"/>
    </source>
</evidence>
<dbReference type="Pfam" id="PF13585">
    <property type="entry name" value="CHU_C"/>
    <property type="match status" value="1"/>
</dbReference>
<dbReference type="Gene3D" id="2.60.40.10">
    <property type="entry name" value="Immunoglobulins"/>
    <property type="match status" value="1"/>
</dbReference>
<dbReference type="Pfam" id="PF18676">
    <property type="entry name" value="MBG_2"/>
    <property type="match status" value="2"/>
</dbReference>
<sequence>MGTYTAAVTPSAAIGGTFTAANYNIGYATGNIMVEAKPITVTAAAKAKTYGDADPALTYSYTGTLVGSDNFSGAITRVVGENVGSYAIEQGTLSLGGNYAITYVGANFVINKAVLTVSTNSAVMCQGNNLPALSLSYSGFRFSDNENSLSAKPTVTTSATPNSAAGTYALIPGGGASGNYTFAYVNGQLTINALPMVNIVSGSGLSVSKGATLQLTATGGAAHSWSNANGIISGQQTAVLTVRPSQTTTYTVTATNANGCSQSATITIEVREDFELISGTNILTPNGDGKNDYLVIRNIDMYPNNEIKIFDVAGRIVYSKKSYDNNWDGTFSGSPLAKGTYYYIIDFGNGKAKRKGFVSIVRD</sequence>
<protein>
    <submittedName>
        <fullName evidence="2">Gliding motility-associated C-terminal domain-containing protein</fullName>
    </submittedName>
</protein>
<organism evidence="2 3">
    <name type="scientific">Pedobacter chitinilyticus</name>
    <dbReference type="NCBI Taxonomy" id="2233776"/>
    <lineage>
        <taxon>Bacteria</taxon>
        <taxon>Pseudomonadati</taxon>
        <taxon>Bacteroidota</taxon>
        <taxon>Sphingobacteriia</taxon>
        <taxon>Sphingobacteriales</taxon>
        <taxon>Sphingobacteriaceae</taxon>
        <taxon>Pedobacter</taxon>
    </lineage>
</organism>
<accession>A0A3S3Q1P7</accession>
<proteinExistence type="predicted"/>
<dbReference type="SUPFAM" id="SSF49299">
    <property type="entry name" value="PKD domain"/>
    <property type="match status" value="1"/>
</dbReference>
<feature type="domain" description="MBG" evidence="1">
    <location>
        <begin position="39"/>
        <end position="108"/>
    </location>
</feature>
<dbReference type="Gene3D" id="3.30.160.710">
    <property type="match status" value="2"/>
</dbReference>
<dbReference type="InterPro" id="IPR041286">
    <property type="entry name" value="MBG_2"/>
</dbReference>
<dbReference type="Proteomes" id="UP000284120">
    <property type="component" value="Unassembled WGS sequence"/>
</dbReference>
<dbReference type="OrthoDB" id="355609at2"/>
<feature type="domain" description="MBG" evidence="1">
    <location>
        <begin position="115"/>
        <end position="190"/>
    </location>
</feature>
<keyword evidence="3" id="KW-1185">Reference proteome</keyword>